<dbReference type="PANTHER" id="PTHR43297:SF2">
    <property type="entry name" value="DIPEPTIDE TRANSPORT ATP-BINDING PROTEIN DPPD"/>
    <property type="match status" value="1"/>
</dbReference>
<evidence type="ECO:0000256" key="3">
    <source>
        <dbReference type="ARBA" id="ARBA00022448"/>
    </source>
</evidence>
<dbReference type="SUPFAM" id="SSF52540">
    <property type="entry name" value="P-loop containing nucleoside triphosphate hydrolases"/>
    <property type="match status" value="1"/>
</dbReference>
<dbReference type="InterPro" id="IPR050388">
    <property type="entry name" value="ABC_Ni/Peptide_Import"/>
</dbReference>
<dbReference type="Proteomes" id="UP000233343">
    <property type="component" value="Unassembled WGS sequence"/>
</dbReference>
<dbReference type="GO" id="GO:0016887">
    <property type="term" value="F:ATP hydrolysis activity"/>
    <property type="evidence" value="ECO:0007669"/>
    <property type="project" value="InterPro"/>
</dbReference>
<reference evidence="9 10" key="1">
    <citation type="journal article" date="2010" name="Int. J. Syst. Evol. Microbiol.">
        <title>Bacillus horneckiae sp. nov., isolated from a spacecraft-assembly clean room.</title>
        <authorList>
            <person name="Vaishampayan P."/>
            <person name="Probst A."/>
            <person name="Krishnamurthi S."/>
            <person name="Ghosh S."/>
            <person name="Osman S."/>
            <person name="McDowall A."/>
            <person name="Ruckmani A."/>
            <person name="Mayilraj S."/>
            <person name="Venkateswaran K."/>
        </authorList>
    </citation>
    <scope>NUCLEOTIDE SEQUENCE [LARGE SCALE GENOMIC DNA]</scope>
    <source>
        <strain evidence="10">1PO1SC</strain>
    </source>
</reference>
<dbReference type="GO" id="GO:0015833">
    <property type="term" value="P:peptide transport"/>
    <property type="evidence" value="ECO:0007669"/>
    <property type="project" value="InterPro"/>
</dbReference>
<evidence type="ECO:0000256" key="1">
    <source>
        <dbReference type="ARBA" id="ARBA00004202"/>
    </source>
</evidence>
<comment type="caution">
    <text evidence="9">The sequence shown here is derived from an EMBL/GenBank/DDBJ whole genome shotgun (WGS) entry which is preliminary data.</text>
</comment>
<comment type="subcellular location">
    <subcellularLocation>
        <location evidence="1">Cell membrane</location>
        <topology evidence="1">Peripheral membrane protein</topology>
    </subcellularLocation>
</comment>
<dbReference type="PANTHER" id="PTHR43297">
    <property type="entry name" value="OLIGOPEPTIDE TRANSPORT ATP-BINDING PROTEIN APPD"/>
    <property type="match status" value="1"/>
</dbReference>
<dbReference type="CDD" id="cd03257">
    <property type="entry name" value="ABC_NikE_OppD_transporters"/>
    <property type="match status" value="1"/>
</dbReference>
<organism evidence="9 10">
    <name type="scientific">Cytobacillus horneckiae</name>
    <dbReference type="NCBI Taxonomy" id="549687"/>
    <lineage>
        <taxon>Bacteria</taxon>
        <taxon>Bacillati</taxon>
        <taxon>Bacillota</taxon>
        <taxon>Bacilli</taxon>
        <taxon>Bacillales</taxon>
        <taxon>Bacillaceae</taxon>
        <taxon>Cytobacillus</taxon>
    </lineage>
</organism>
<dbReference type="Gene3D" id="3.40.50.300">
    <property type="entry name" value="P-loop containing nucleotide triphosphate hydrolases"/>
    <property type="match status" value="1"/>
</dbReference>
<proteinExistence type="inferred from homology"/>
<evidence type="ECO:0000313" key="9">
    <source>
        <dbReference type="EMBL" id="PKG26369.1"/>
    </source>
</evidence>
<dbReference type="InterPro" id="IPR017871">
    <property type="entry name" value="ABC_transporter-like_CS"/>
</dbReference>
<dbReference type="InterPro" id="IPR027417">
    <property type="entry name" value="P-loop_NTPase"/>
</dbReference>
<dbReference type="InterPro" id="IPR013563">
    <property type="entry name" value="Oligopep_ABC_C"/>
</dbReference>
<evidence type="ECO:0000256" key="5">
    <source>
        <dbReference type="ARBA" id="ARBA00022741"/>
    </source>
</evidence>
<accession>A0A2N0ZA38</accession>
<keyword evidence="5" id="KW-0547">Nucleotide-binding</keyword>
<keyword evidence="3" id="KW-0813">Transport</keyword>
<keyword evidence="6 9" id="KW-0067">ATP-binding</keyword>
<protein>
    <submittedName>
        <fullName evidence="9">ABC transporter ATP-binding protein</fullName>
    </submittedName>
</protein>
<feature type="domain" description="ABC transporter" evidence="8">
    <location>
        <begin position="8"/>
        <end position="259"/>
    </location>
</feature>
<evidence type="ECO:0000313" key="10">
    <source>
        <dbReference type="Proteomes" id="UP000233343"/>
    </source>
</evidence>
<dbReference type="SMART" id="SM00382">
    <property type="entry name" value="AAA"/>
    <property type="match status" value="1"/>
</dbReference>
<comment type="similarity">
    <text evidence="2">Belongs to the ABC transporter superfamily.</text>
</comment>
<evidence type="ECO:0000259" key="8">
    <source>
        <dbReference type="PROSITE" id="PS50893"/>
    </source>
</evidence>
<evidence type="ECO:0000256" key="2">
    <source>
        <dbReference type="ARBA" id="ARBA00005417"/>
    </source>
</evidence>
<dbReference type="Pfam" id="PF08352">
    <property type="entry name" value="oligo_HPY"/>
    <property type="match status" value="1"/>
</dbReference>
<dbReference type="InterPro" id="IPR003593">
    <property type="entry name" value="AAA+_ATPase"/>
</dbReference>
<dbReference type="Pfam" id="PF00005">
    <property type="entry name" value="ABC_tran"/>
    <property type="match status" value="1"/>
</dbReference>
<dbReference type="RefSeq" id="WP_066190316.1">
    <property type="nucleotide sequence ID" value="NZ_JAMAUX010000004.1"/>
</dbReference>
<dbReference type="InterPro" id="IPR003439">
    <property type="entry name" value="ABC_transporter-like_ATP-bd"/>
</dbReference>
<name>A0A2N0ZA38_9BACI</name>
<dbReference type="NCBIfam" id="TIGR01727">
    <property type="entry name" value="oligo_HPY"/>
    <property type="match status" value="1"/>
</dbReference>
<dbReference type="AlphaFoldDB" id="A0A2N0ZA38"/>
<keyword evidence="10" id="KW-1185">Reference proteome</keyword>
<evidence type="ECO:0000256" key="4">
    <source>
        <dbReference type="ARBA" id="ARBA00022475"/>
    </source>
</evidence>
<keyword evidence="4" id="KW-1003">Cell membrane</keyword>
<dbReference type="FunFam" id="3.40.50.300:FF:000016">
    <property type="entry name" value="Oligopeptide ABC transporter ATP-binding component"/>
    <property type="match status" value="1"/>
</dbReference>
<keyword evidence="7" id="KW-0472">Membrane</keyword>
<sequence length="333" mass="36599">MSQADEILNVLSLRASFPTYQGKVKAVNNINFSINKGEIVALVGESGSGKSVTALSIMGLNAPTIKYEKNSLISYKGQDLLTMKKKKLKKIRGNEISMIFQDPLSSLNPLQPIGRQIAEPIQLHQGKSFFSAKERVVQLLRMVGIPAPEKRLQDYPHQLSGGMRQRVMIAMALACNPTLLIADEPTTALDVTIQAQILNVLRELQKDTGISILLITHDLGVVAEMADRVLVMYSGEIVEEGDVFTIFKSPRHPYTQGLLNSVPKLKGAGEDRLKAIPGVVPNPLNLPEGCNFYSRCSYSSEKCSAAAPPITDSAQNQRFACWHPLEKKVNQFV</sequence>
<dbReference type="EMBL" id="PISD01000069">
    <property type="protein sequence ID" value="PKG26369.1"/>
    <property type="molecule type" value="Genomic_DNA"/>
</dbReference>
<gene>
    <name evidence="9" type="ORF">CWS20_24445</name>
</gene>
<dbReference type="PROSITE" id="PS00211">
    <property type="entry name" value="ABC_TRANSPORTER_1"/>
    <property type="match status" value="1"/>
</dbReference>
<evidence type="ECO:0000256" key="6">
    <source>
        <dbReference type="ARBA" id="ARBA00022840"/>
    </source>
</evidence>
<dbReference type="GO" id="GO:0005886">
    <property type="term" value="C:plasma membrane"/>
    <property type="evidence" value="ECO:0007669"/>
    <property type="project" value="UniProtKB-SubCell"/>
</dbReference>
<evidence type="ECO:0000256" key="7">
    <source>
        <dbReference type="ARBA" id="ARBA00023136"/>
    </source>
</evidence>
<dbReference type="PROSITE" id="PS50893">
    <property type="entry name" value="ABC_TRANSPORTER_2"/>
    <property type="match status" value="1"/>
</dbReference>
<dbReference type="GO" id="GO:0005524">
    <property type="term" value="F:ATP binding"/>
    <property type="evidence" value="ECO:0007669"/>
    <property type="project" value="UniProtKB-KW"/>
</dbReference>